<dbReference type="Pfam" id="PF04230">
    <property type="entry name" value="PS_pyruv_trans"/>
    <property type="match status" value="1"/>
</dbReference>
<reference evidence="3" key="1">
    <citation type="submission" date="2019-12" db="EMBL/GenBank/DDBJ databases">
        <title>Complete and draft genome sequences of new strains and members of some known species of the genus Rathayibacter isolated from plants.</title>
        <authorList>
            <person name="Tarlachkov S.V."/>
            <person name="Starodumova I.P."/>
            <person name="Dorofeeva L.V."/>
            <person name="Prisyazhnaya N.V."/>
            <person name="Leyn S."/>
            <person name="Zlamal J."/>
            <person name="Elan M."/>
            <person name="Osterman A.L."/>
            <person name="Nadler S."/>
            <person name="Subbotin S.A."/>
            <person name="Evtushenko L.I."/>
        </authorList>
    </citation>
    <scope>NUCLEOTIDE SEQUENCE [LARGE SCALE GENOMIC DNA]</scope>
    <source>
        <strain evidence="3">VKM Ac-2802</strain>
    </source>
</reference>
<dbReference type="Proteomes" id="UP000464597">
    <property type="component" value="Chromosome"/>
</dbReference>
<evidence type="ECO:0000259" key="1">
    <source>
        <dbReference type="Pfam" id="PF04230"/>
    </source>
</evidence>
<dbReference type="EMBL" id="CP047180">
    <property type="protein sequence ID" value="QHC63415.1"/>
    <property type="molecule type" value="Genomic_DNA"/>
</dbReference>
<accession>A0ABX6H0U5</accession>
<dbReference type="RefSeq" id="WP_159423169.1">
    <property type="nucleotide sequence ID" value="NZ_CP047180.1"/>
</dbReference>
<feature type="domain" description="Polysaccharide pyruvyl transferase" evidence="1">
    <location>
        <begin position="35"/>
        <end position="276"/>
    </location>
</feature>
<dbReference type="InterPro" id="IPR007345">
    <property type="entry name" value="Polysacch_pyruvyl_Trfase"/>
</dbReference>
<organism evidence="2 3">
    <name type="scientific">Rathayibacter festucae</name>
    <dbReference type="NCBI Taxonomy" id="110937"/>
    <lineage>
        <taxon>Bacteria</taxon>
        <taxon>Bacillati</taxon>
        <taxon>Actinomycetota</taxon>
        <taxon>Actinomycetes</taxon>
        <taxon>Micrococcales</taxon>
        <taxon>Microbacteriaceae</taxon>
        <taxon>Rathayibacter</taxon>
    </lineage>
</organism>
<proteinExistence type="predicted"/>
<evidence type="ECO:0000313" key="3">
    <source>
        <dbReference type="Proteomes" id="UP000464597"/>
    </source>
</evidence>
<gene>
    <name evidence="2" type="ORF">GSU69_12475</name>
</gene>
<sequence>MGYIEIMKQRAGEAFRRLHDGVQSVEATDFPDHANIGDAAIAAGQFRFWEEAGIRVRGVSSFHTMPRRVYDAADPVFINGGGNFGGLYPVHSAHRHALAERLPASTLLLQGPQSVHWRSDADREEFRRRMAVRSNLRIAVRDHESYAALENDVEHLVLSPDAVHHLGLLPAPDPVAREIRLVRRDPEATGSLGDGVDWPKDLPLDRATAWLTHRTKELPALRSVIPTTPALWSGRSARRLQRGVEILSRGETVVTDRLHAMLIGLQIGRRVVVKDNSIGKLRKYYDTWLSDTGADITWL</sequence>
<keyword evidence="3" id="KW-1185">Reference proteome</keyword>
<name>A0ABX6H0U5_9MICO</name>
<evidence type="ECO:0000313" key="2">
    <source>
        <dbReference type="EMBL" id="QHC63415.1"/>
    </source>
</evidence>
<protein>
    <recommendedName>
        <fullName evidence="1">Polysaccharide pyruvyl transferase domain-containing protein</fullName>
    </recommendedName>
</protein>